<dbReference type="EMBL" id="CAJNOK010006236">
    <property type="protein sequence ID" value="CAF0997972.1"/>
    <property type="molecule type" value="Genomic_DNA"/>
</dbReference>
<comment type="caution">
    <text evidence="3">The sequence shown here is derived from an EMBL/GenBank/DDBJ whole genome shotgun (WGS) entry which is preliminary data.</text>
</comment>
<evidence type="ECO:0000256" key="1">
    <source>
        <dbReference type="SAM" id="SignalP"/>
    </source>
</evidence>
<gene>
    <name evidence="2" type="ORF">OVA965_LOCUS14412</name>
    <name evidence="3" type="ORF">TMI583_LOCUS14414</name>
</gene>
<dbReference type="Proteomes" id="UP000677228">
    <property type="component" value="Unassembled WGS sequence"/>
</dbReference>
<protein>
    <submittedName>
        <fullName evidence="3">Uncharacterized protein</fullName>
    </submittedName>
</protein>
<name>A0A8S2ITP5_9BILA</name>
<proteinExistence type="predicted"/>
<evidence type="ECO:0000313" key="4">
    <source>
        <dbReference type="Proteomes" id="UP000682733"/>
    </source>
</evidence>
<organism evidence="3 4">
    <name type="scientific">Didymodactylos carnosus</name>
    <dbReference type="NCBI Taxonomy" id="1234261"/>
    <lineage>
        <taxon>Eukaryota</taxon>
        <taxon>Metazoa</taxon>
        <taxon>Spiralia</taxon>
        <taxon>Gnathifera</taxon>
        <taxon>Rotifera</taxon>
        <taxon>Eurotatoria</taxon>
        <taxon>Bdelloidea</taxon>
        <taxon>Philodinida</taxon>
        <taxon>Philodinidae</taxon>
        <taxon>Didymodactylos</taxon>
    </lineage>
</organism>
<evidence type="ECO:0000313" key="3">
    <source>
        <dbReference type="EMBL" id="CAF3767560.1"/>
    </source>
</evidence>
<sequence>MSTIVLLSAVLLALNIFVPIHSKVTNRTYLIKKDFLSDLRGGEFPVYDSTGKKQLYRMESKISKTHNVQVFATPSKKVLAELAATVTAIMYKGKIAVLDTNLNQWKNGTIEHGNKFRVFWNGQRISMEGKGNSLDTTFRDESNSNILAQFKKRGDNTNDYERYVRINGLARAAISYDKDYEKGKMYADELLAFKPQDTGYNSAVFKGNIFNGLVAFRRDKDVATAKRFLLAAGKIAADLGGSASLNSFGPNMSLAKDLLEVREQETVLKYFNYCRKFWKKNILDEWTSVVKNGGIPDFGANLDY</sequence>
<feature type="chain" id="PRO_5036273622" evidence="1">
    <location>
        <begin position="23"/>
        <end position="304"/>
    </location>
</feature>
<dbReference type="EMBL" id="CAJOBA010006242">
    <property type="protein sequence ID" value="CAF3767560.1"/>
    <property type="molecule type" value="Genomic_DNA"/>
</dbReference>
<feature type="signal peptide" evidence="1">
    <location>
        <begin position="1"/>
        <end position="22"/>
    </location>
</feature>
<reference evidence="3" key="1">
    <citation type="submission" date="2021-02" db="EMBL/GenBank/DDBJ databases">
        <authorList>
            <person name="Nowell W R."/>
        </authorList>
    </citation>
    <scope>NUCLEOTIDE SEQUENCE</scope>
</reference>
<dbReference type="Proteomes" id="UP000682733">
    <property type="component" value="Unassembled WGS sequence"/>
</dbReference>
<keyword evidence="1" id="KW-0732">Signal</keyword>
<dbReference type="AlphaFoldDB" id="A0A8S2ITP5"/>
<accession>A0A8S2ITP5</accession>
<evidence type="ECO:0000313" key="2">
    <source>
        <dbReference type="EMBL" id="CAF0997972.1"/>
    </source>
</evidence>